<evidence type="ECO:0000256" key="1">
    <source>
        <dbReference type="SAM" id="MobiDB-lite"/>
    </source>
</evidence>
<dbReference type="EMBL" id="AP023410">
    <property type="protein sequence ID" value="BCK76017.1"/>
    <property type="molecule type" value="Genomic_DNA"/>
</dbReference>
<organism evidence="2 3">
    <name type="scientific">Acetobacter aceti NBRC 14818</name>
    <dbReference type="NCBI Taxonomy" id="887700"/>
    <lineage>
        <taxon>Bacteria</taxon>
        <taxon>Pseudomonadati</taxon>
        <taxon>Pseudomonadota</taxon>
        <taxon>Alphaproteobacteria</taxon>
        <taxon>Acetobacterales</taxon>
        <taxon>Acetobacteraceae</taxon>
        <taxon>Acetobacter</taxon>
        <taxon>Acetobacter subgen. Acetobacter</taxon>
    </lineage>
</organism>
<gene>
    <name evidence="2" type="ORF">EMQ_1623</name>
</gene>
<proteinExistence type="predicted"/>
<feature type="region of interest" description="Disordered" evidence="1">
    <location>
        <begin position="1"/>
        <end position="29"/>
    </location>
</feature>
<sequence>MCGSCSYAPRRQESNGKTQFPDAGSHKKNTAARQLGSGVVEYHFNSVTQFEAYAL</sequence>
<dbReference type="Proteomes" id="UP000516424">
    <property type="component" value="Chromosome"/>
</dbReference>
<evidence type="ECO:0000313" key="3">
    <source>
        <dbReference type="Proteomes" id="UP000516424"/>
    </source>
</evidence>
<evidence type="ECO:0000313" key="2">
    <source>
        <dbReference type="EMBL" id="BCK76017.1"/>
    </source>
</evidence>
<accession>A0AB33IJ33</accession>
<name>A0AB33IJ33_ACEAC</name>
<protein>
    <recommendedName>
        <fullName evidence="4">Transposase</fullName>
    </recommendedName>
</protein>
<reference evidence="2 3" key="1">
    <citation type="journal article" date="2011" name="Microbiology">
        <title>Transcriptome response to different carbon sources in Acetobacter aceti.</title>
        <authorList>
            <person name="Sakurai K."/>
            <person name="Arai H."/>
            <person name="Ishii M."/>
            <person name="Igarashi Y."/>
        </authorList>
    </citation>
    <scope>NUCLEOTIDE SEQUENCE [LARGE SCALE GENOMIC DNA]</scope>
    <source>
        <strain evidence="2 3">NBRC 14818</strain>
    </source>
</reference>
<keyword evidence="3" id="KW-1185">Reference proteome</keyword>
<evidence type="ECO:0008006" key="4">
    <source>
        <dbReference type="Google" id="ProtNLM"/>
    </source>
</evidence>
<dbReference type="AlphaFoldDB" id="A0AB33IJ33"/>